<evidence type="ECO:0000256" key="1">
    <source>
        <dbReference type="SAM" id="MobiDB-lite"/>
    </source>
</evidence>
<dbReference type="EMBL" id="VUOA01000020">
    <property type="protein sequence ID" value="KAA2237129.1"/>
    <property type="molecule type" value="Genomic_DNA"/>
</dbReference>
<dbReference type="OrthoDB" id="4563254at2"/>
<comment type="caution">
    <text evidence="2">The sequence shown here is derived from an EMBL/GenBank/DDBJ whole genome shotgun (WGS) entry which is preliminary data.</text>
</comment>
<dbReference type="Proteomes" id="UP000323142">
    <property type="component" value="Unassembled WGS sequence"/>
</dbReference>
<sequence>MSPERHYAIASRGGAAVPAEKRAFARDRTLAVESARKARSLGAKGPDRDKVG</sequence>
<dbReference type="AlphaFoldDB" id="A0A5B2VFP1"/>
<evidence type="ECO:0000313" key="2">
    <source>
        <dbReference type="EMBL" id="KAA2237129.1"/>
    </source>
</evidence>
<gene>
    <name evidence="2" type="ORF">F0L46_11435</name>
</gene>
<organism evidence="2 3">
    <name type="scientific">Salinarimonas soli</name>
    <dbReference type="NCBI Taxonomy" id="1638099"/>
    <lineage>
        <taxon>Bacteria</taxon>
        <taxon>Pseudomonadati</taxon>
        <taxon>Pseudomonadota</taxon>
        <taxon>Alphaproteobacteria</taxon>
        <taxon>Hyphomicrobiales</taxon>
        <taxon>Salinarimonadaceae</taxon>
        <taxon>Salinarimonas</taxon>
    </lineage>
</organism>
<reference evidence="2 3" key="1">
    <citation type="submission" date="2019-09" db="EMBL/GenBank/DDBJ databases">
        <title>Salinarimonas rosea gen. nov., sp. nov., a new member of the a-2 subgroup of the Proteobacteria.</title>
        <authorList>
            <person name="Liu J."/>
        </authorList>
    </citation>
    <scope>NUCLEOTIDE SEQUENCE [LARGE SCALE GENOMIC DNA]</scope>
    <source>
        <strain evidence="2 3">BN140002</strain>
    </source>
</reference>
<name>A0A5B2VFP1_9HYPH</name>
<reference evidence="2 3" key="2">
    <citation type="submission" date="2019-09" db="EMBL/GenBank/DDBJ databases">
        <authorList>
            <person name="Jin C."/>
        </authorList>
    </citation>
    <scope>NUCLEOTIDE SEQUENCE [LARGE SCALE GENOMIC DNA]</scope>
    <source>
        <strain evidence="2 3">BN140002</strain>
    </source>
</reference>
<keyword evidence="3" id="KW-1185">Reference proteome</keyword>
<proteinExistence type="predicted"/>
<protein>
    <submittedName>
        <fullName evidence="2">Stress-induced protein</fullName>
    </submittedName>
</protein>
<evidence type="ECO:0000313" key="3">
    <source>
        <dbReference type="Proteomes" id="UP000323142"/>
    </source>
</evidence>
<feature type="region of interest" description="Disordered" evidence="1">
    <location>
        <begin position="1"/>
        <end position="21"/>
    </location>
</feature>
<accession>A0A5B2VFP1</accession>